<comment type="similarity">
    <text evidence="1">Belongs to the Ole e I family.</text>
</comment>
<protein>
    <recommendedName>
        <fullName evidence="6">Olee1-like protein</fullName>
    </recommendedName>
</protein>
<evidence type="ECO:0000313" key="4">
    <source>
        <dbReference type="EMBL" id="KAK9024486.1"/>
    </source>
</evidence>
<dbReference type="PANTHER" id="PTHR31614:SF20">
    <property type="entry name" value="POLLEN PROTEIN OLE E I-LIKE PROTEIN"/>
    <property type="match status" value="1"/>
</dbReference>
<dbReference type="EMBL" id="JBBPBN010000015">
    <property type="protein sequence ID" value="KAK9024486.1"/>
    <property type="molecule type" value="Genomic_DNA"/>
</dbReference>
<proteinExistence type="inferred from homology"/>
<organism evidence="4 5">
    <name type="scientific">Hibiscus sabdariffa</name>
    <name type="common">roselle</name>
    <dbReference type="NCBI Taxonomy" id="183260"/>
    <lineage>
        <taxon>Eukaryota</taxon>
        <taxon>Viridiplantae</taxon>
        <taxon>Streptophyta</taxon>
        <taxon>Embryophyta</taxon>
        <taxon>Tracheophyta</taxon>
        <taxon>Spermatophyta</taxon>
        <taxon>Magnoliopsida</taxon>
        <taxon>eudicotyledons</taxon>
        <taxon>Gunneridae</taxon>
        <taxon>Pentapetalae</taxon>
        <taxon>rosids</taxon>
        <taxon>malvids</taxon>
        <taxon>Malvales</taxon>
        <taxon>Malvaceae</taxon>
        <taxon>Malvoideae</taxon>
        <taxon>Hibiscus</taxon>
    </lineage>
</organism>
<dbReference type="InterPro" id="IPR006041">
    <property type="entry name" value="Pollen_Ole_e1_allergen"/>
</dbReference>
<evidence type="ECO:0000256" key="2">
    <source>
        <dbReference type="ARBA" id="ARBA00023157"/>
    </source>
</evidence>
<keyword evidence="2" id="KW-1015">Disulfide bond</keyword>
<feature type="chain" id="PRO_5046893488" description="Olee1-like protein" evidence="3">
    <location>
        <begin position="26"/>
        <end position="179"/>
    </location>
</feature>
<dbReference type="Pfam" id="PF01190">
    <property type="entry name" value="Pollen_Ole_e_1"/>
    <property type="match status" value="1"/>
</dbReference>
<comment type="caution">
    <text evidence="4">The sequence shown here is derived from an EMBL/GenBank/DDBJ whole genome shotgun (WGS) entry which is preliminary data.</text>
</comment>
<evidence type="ECO:0008006" key="6">
    <source>
        <dbReference type="Google" id="ProtNLM"/>
    </source>
</evidence>
<gene>
    <name evidence="4" type="ORF">V6N11_004646</name>
</gene>
<sequence length="179" mass="19762">MAKASEIALLYFVLCVSSSLSFAYGKGAPKPGKFVVVGRVYCDTCRVEFETKLSEPISGATVVLECRNRTTGAFTYRSLNLLTDKDGYYKIQVEGQFGDSDCDVSLVKSPRPDCSDPTEVWRKARVVLSAEDGISSDIRFANNLGFKKKEALPECKKILTEMGYYELKDELGNEISPAP</sequence>
<evidence type="ECO:0000256" key="3">
    <source>
        <dbReference type="SAM" id="SignalP"/>
    </source>
</evidence>
<feature type="signal peptide" evidence="3">
    <location>
        <begin position="1"/>
        <end position="25"/>
    </location>
</feature>
<evidence type="ECO:0000313" key="5">
    <source>
        <dbReference type="Proteomes" id="UP001396334"/>
    </source>
</evidence>
<dbReference type="Proteomes" id="UP001396334">
    <property type="component" value="Unassembled WGS sequence"/>
</dbReference>
<reference evidence="4 5" key="1">
    <citation type="journal article" date="2024" name="G3 (Bethesda)">
        <title>Genome assembly of Hibiscus sabdariffa L. provides insights into metabolisms of medicinal natural products.</title>
        <authorList>
            <person name="Kim T."/>
        </authorList>
    </citation>
    <scope>NUCLEOTIDE SEQUENCE [LARGE SCALE GENOMIC DNA]</scope>
    <source>
        <strain evidence="4">TK-2024</strain>
        <tissue evidence="4">Old leaves</tissue>
    </source>
</reference>
<keyword evidence="3" id="KW-0732">Signal</keyword>
<accession>A0ABR2SHJ1</accession>
<dbReference type="PANTHER" id="PTHR31614">
    <property type="entry name" value="PROTEIN DOWNSTREAM OF FLC-RELATED"/>
    <property type="match status" value="1"/>
</dbReference>
<keyword evidence="5" id="KW-1185">Reference proteome</keyword>
<name>A0ABR2SHJ1_9ROSI</name>
<evidence type="ECO:0000256" key="1">
    <source>
        <dbReference type="ARBA" id="ARBA00010049"/>
    </source>
</evidence>